<feature type="transmembrane region" description="Helical" evidence="5">
    <location>
        <begin position="895"/>
        <end position="912"/>
    </location>
</feature>
<evidence type="ECO:0000256" key="5">
    <source>
        <dbReference type="HAMAP-Rule" id="MF_00902"/>
    </source>
</evidence>
<feature type="region of interest" description="Disordered" evidence="6">
    <location>
        <begin position="618"/>
        <end position="638"/>
    </location>
</feature>
<dbReference type="OrthoDB" id="15305at2157"/>
<reference evidence="7 8" key="1">
    <citation type="submission" date="2020-07" db="EMBL/GenBank/DDBJ databases">
        <title>Gai3-2, isolated from salt lake.</title>
        <authorList>
            <person name="Cui H."/>
            <person name="Shi X."/>
        </authorList>
    </citation>
    <scope>NUCLEOTIDE SEQUENCE [LARGE SCALE GENOMIC DNA]</scope>
    <source>
        <strain evidence="7 8">Gai3-2</strain>
    </source>
</reference>
<dbReference type="KEGG" id="halg:HUG10_11565"/>
<organism evidence="7 8">
    <name type="scientific">Halorarum halophilum</name>
    <dbReference type="NCBI Taxonomy" id="2743090"/>
    <lineage>
        <taxon>Archaea</taxon>
        <taxon>Methanobacteriati</taxon>
        <taxon>Methanobacteriota</taxon>
        <taxon>Stenosarchaea group</taxon>
        <taxon>Halobacteria</taxon>
        <taxon>Halobacteriales</taxon>
        <taxon>Haloferacaceae</taxon>
        <taxon>Halorarum</taxon>
    </lineage>
</organism>
<evidence type="ECO:0000313" key="8">
    <source>
        <dbReference type="Proteomes" id="UP000509750"/>
    </source>
</evidence>
<evidence type="ECO:0000256" key="6">
    <source>
        <dbReference type="SAM" id="MobiDB-lite"/>
    </source>
</evidence>
<dbReference type="AlphaFoldDB" id="A0A7D5GCD3"/>
<feature type="transmembrane region" description="Helical" evidence="5">
    <location>
        <begin position="526"/>
        <end position="552"/>
    </location>
</feature>
<feature type="transmembrane region" description="Helical" evidence="5">
    <location>
        <begin position="682"/>
        <end position="701"/>
    </location>
</feature>
<comment type="caution">
    <text evidence="5">Lacks conserved residue(s) required for the propagation of feature annotation.</text>
</comment>
<keyword evidence="2 5" id="KW-0812">Transmembrane</keyword>
<keyword evidence="5" id="KW-0813">Transport</keyword>
<feature type="transmembrane region" description="Helical" evidence="5">
    <location>
        <begin position="34"/>
        <end position="53"/>
    </location>
</feature>
<dbReference type="GO" id="GO:0033281">
    <property type="term" value="C:TAT protein transport complex"/>
    <property type="evidence" value="ECO:0007669"/>
    <property type="project" value="UniProtKB-UniRule"/>
</dbReference>
<keyword evidence="3 5" id="KW-1133">Transmembrane helix</keyword>
<name>A0A7D5GCD3_9EURY</name>
<keyword evidence="5" id="KW-0653">Protein transport</keyword>
<feature type="transmembrane region" description="Helical" evidence="5">
    <location>
        <begin position="178"/>
        <end position="202"/>
    </location>
</feature>
<keyword evidence="5" id="KW-0811">Translocation</keyword>
<accession>A0A7D5GCD3</accession>
<dbReference type="GO" id="GO:0009977">
    <property type="term" value="F:proton motive force dependent protein transmembrane transporter activity"/>
    <property type="evidence" value="ECO:0007669"/>
    <property type="project" value="TreeGrafter"/>
</dbReference>
<feature type="transmembrane region" description="Helical" evidence="5">
    <location>
        <begin position="324"/>
        <end position="344"/>
    </location>
</feature>
<dbReference type="GO" id="GO:0065002">
    <property type="term" value="P:intracellular protein transmembrane transport"/>
    <property type="evidence" value="ECO:0007669"/>
    <property type="project" value="TreeGrafter"/>
</dbReference>
<keyword evidence="8" id="KW-1185">Reference proteome</keyword>
<feature type="transmembrane region" description="Helical" evidence="5">
    <location>
        <begin position="745"/>
        <end position="766"/>
    </location>
</feature>
<evidence type="ECO:0000313" key="7">
    <source>
        <dbReference type="EMBL" id="QLG28146.1"/>
    </source>
</evidence>
<evidence type="ECO:0000256" key="3">
    <source>
        <dbReference type="ARBA" id="ARBA00022989"/>
    </source>
</evidence>
<protein>
    <recommendedName>
        <fullName evidence="5">Sec-independent protein translocase protein TatC</fullName>
    </recommendedName>
</protein>
<proteinExistence type="inferred from homology"/>
<feature type="region of interest" description="Disordered" evidence="6">
    <location>
        <begin position="419"/>
        <end position="439"/>
    </location>
</feature>
<dbReference type="GeneID" id="86192810"/>
<evidence type="ECO:0000256" key="4">
    <source>
        <dbReference type="ARBA" id="ARBA00023136"/>
    </source>
</evidence>
<feature type="transmembrane region" description="Helical" evidence="5">
    <location>
        <begin position="468"/>
        <end position="488"/>
    </location>
</feature>
<dbReference type="HAMAP" id="MF_00902">
    <property type="entry name" value="TatC"/>
    <property type="match status" value="1"/>
</dbReference>
<keyword evidence="4 5" id="KW-0472">Membrane</keyword>
<dbReference type="PANTHER" id="PTHR30371">
    <property type="entry name" value="SEC-INDEPENDENT PROTEIN TRANSLOCASE PROTEIN TATC"/>
    <property type="match status" value="1"/>
</dbReference>
<comment type="subcellular location">
    <subcellularLocation>
        <location evidence="5">Cell membrane</location>
        <topology evidence="5">Multi-pass membrane protein</topology>
    </subcellularLocation>
    <subcellularLocation>
        <location evidence="1">Membrane</location>
        <topology evidence="1">Multi-pass membrane protein</topology>
    </subcellularLocation>
</comment>
<dbReference type="InterPro" id="IPR002033">
    <property type="entry name" value="TatC"/>
</dbReference>
<feature type="transmembrane region" description="Helical" evidence="5">
    <location>
        <begin position="127"/>
        <end position="158"/>
    </location>
</feature>
<comment type="similarity">
    <text evidence="5">Belongs to the TatC family.</text>
</comment>
<feature type="transmembrane region" description="Helical" evidence="5">
    <location>
        <begin position="778"/>
        <end position="807"/>
    </location>
</feature>
<dbReference type="Pfam" id="PF00902">
    <property type="entry name" value="TatC"/>
    <property type="match status" value="2"/>
</dbReference>
<evidence type="ECO:0000256" key="1">
    <source>
        <dbReference type="ARBA" id="ARBA00004141"/>
    </source>
</evidence>
<dbReference type="GO" id="GO:0043953">
    <property type="term" value="P:protein transport by the Tat complex"/>
    <property type="evidence" value="ECO:0007669"/>
    <property type="project" value="UniProtKB-UniRule"/>
</dbReference>
<comment type="function">
    <text evidence="5">Part of the twin-arginine translocation (Tat) system that transports large folded proteins containing a characteristic twin-arginine motif in their signal peptide across membranes.</text>
</comment>
<feature type="transmembrane region" description="Helical" evidence="5">
    <location>
        <begin position="279"/>
        <end position="296"/>
    </location>
</feature>
<evidence type="ECO:0000256" key="2">
    <source>
        <dbReference type="ARBA" id="ARBA00022692"/>
    </source>
</evidence>
<dbReference type="PANTHER" id="PTHR30371:SF0">
    <property type="entry name" value="SEC-INDEPENDENT PROTEIN TRANSLOCASE PROTEIN TATC, CHLOROPLASTIC-RELATED"/>
    <property type="match status" value="1"/>
</dbReference>
<feature type="transmembrane region" description="Helical" evidence="5">
    <location>
        <begin position="237"/>
        <end position="258"/>
    </location>
</feature>
<gene>
    <name evidence="5" type="primary">tatC</name>
    <name evidence="7" type="ORF">HUG10_11565</name>
</gene>
<dbReference type="EMBL" id="CP058529">
    <property type="protein sequence ID" value="QLG28146.1"/>
    <property type="molecule type" value="Genomic_DNA"/>
</dbReference>
<sequence length="923" mass="98280">MSSALDEDTQRALAEGQDTARAMLRSAQKDLQKVFIVFLVGFLGTFYSLRLYVWDFLKAVTEARLDSLTAQEVKIIAQTPFDVILLQAKIGLAVGIITAIPVFLYFAREPLRERGLWPQQPVPRWKLVIIGLLAAGLFAGGVAYGYLVFFPFMFAFLANNALSAGIQPNYSIVKWAEFIMLLTFSFGFAAQMPLVVTALSYAEIIPYETFREKWRYAVVLIFVFGAFFSPPDPFTQVMWAVPLLVLYGASLYLAKVVVTAKRGSARVDVPGTARRHWNRLAGVAVLFGGAVGLFFFQNGPTIVNRAIRPYTTARLPYLSDPATIAVAVAVGLVAVILTLAYLVYSELDAAVAVDEPVGEPGSIDLAPLDAAGVRSAPPEAFAGMTEEEALAAAQAAMDDDDPEKAQAILDRFDEAEAADEAGTGAAPESDATPAASGPARDLLASDVGVVGRVRRGTGFVDWRSRIGALWNVLLGIAALVFAAGYVLVERPELADRLLTEYGTSAAALTGALARALPPAVPATGTALLGLFAAAGLLLAALLGGVLALYFAYAAGGDPDAVDIEALSADEVRRAPDAVFAGVSERRANFLASSAAERGDTEKARAVLDRHDDVQRAREAAGRAGGAGAGAAVPGASDDIGDRASRAGGTFLEGLTDGDSDEDDIGGYYDDIAFVANSLRSRLFVLVAVFGVVMVGTFAWLYSGGIGDVRENFVQRLPPEVVGEGAEQFGVIVLHPVEALIFEVKISTLLGIAAVLPFAAYYAWPALRERGFVRGRRQVIFGWVAMLLAGLLGGLVLGYTVIAPTIISWLVGDALRAGIVISYRISDFFWLVIFTTLGIGVLADVPILMVLLNSAGVSYQAMRDRWREVTIAIMLFAALFTPADVITMFLMTVPLMAAYGVGLVVLFVLTLGGRRNLAKPVGTT</sequence>
<dbReference type="RefSeq" id="WP_179169721.1">
    <property type="nucleotide sequence ID" value="NZ_CP058529.1"/>
</dbReference>
<feature type="transmembrane region" description="Helical" evidence="5">
    <location>
        <begin position="214"/>
        <end position="231"/>
    </location>
</feature>
<feature type="transmembrane region" description="Helical" evidence="5">
    <location>
        <begin position="870"/>
        <end position="889"/>
    </location>
</feature>
<feature type="transmembrane region" description="Helical" evidence="5">
    <location>
        <begin position="84"/>
        <end position="106"/>
    </location>
</feature>
<keyword evidence="5" id="KW-1003">Cell membrane</keyword>
<dbReference type="Proteomes" id="UP000509750">
    <property type="component" value="Chromosome"/>
</dbReference>
<feature type="transmembrane region" description="Helical" evidence="5">
    <location>
        <begin position="827"/>
        <end position="850"/>
    </location>
</feature>
<comment type="subunit">
    <text evidence="5">Forms a complex with TatA.</text>
</comment>